<dbReference type="GeneID" id="54298667"/>
<feature type="region of interest" description="Disordered" evidence="1">
    <location>
        <begin position="1"/>
        <end position="21"/>
    </location>
</feature>
<gene>
    <name evidence="2" type="ORF">K452DRAFT_291405</name>
</gene>
<dbReference type="AlphaFoldDB" id="A0A6A6B3P0"/>
<accession>A0A6A6B3P0</accession>
<name>A0A6A6B3P0_9PEZI</name>
<evidence type="ECO:0000313" key="3">
    <source>
        <dbReference type="Proteomes" id="UP000799438"/>
    </source>
</evidence>
<evidence type="ECO:0000313" key="2">
    <source>
        <dbReference type="EMBL" id="KAF2137587.1"/>
    </source>
</evidence>
<dbReference type="InterPro" id="IPR021889">
    <property type="entry name" value="DUF3500"/>
</dbReference>
<dbReference type="PANTHER" id="PTHR37489">
    <property type="entry name" value="DUF3500 DOMAIN-CONTAINING PROTEIN"/>
    <property type="match status" value="1"/>
</dbReference>
<dbReference type="Proteomes" id="UP000799438">
    <property type="component" value="Unassembled WGS sequence"/>
</dbReference>
<dbReference type="RefSeq" id="XP_033393302.1">
    <property type="nucleotide sequence ID" value="XM_033541171.1"/>
</dbReference>
<evidence type="ECO:0008006" key="4">
    <source>
        <dbReference type="Google" id="ProtNLM"/>
    </source>
</evidence>
<feature type="compositionally biased region" description="Polar residues" evidence="1">
    <location>
        <begin position="1"/>
        <end position="16"/>
    </location>
</feature>
<dbReference type="OrthoDB" id="4539697at2759"/>
<dbReference type="Pfam" id="PF12006">
    <property type="entry name" value="DUF3500"/>
    <property type="match status" value="1"/>
</dbReference>
<evidence type="ECO:0000256" key="1">
    <source>
        <dbReference type="SAM" id="MobiDB-lite"/>
    </source>
</evidence>
<dbReference type="PANTHER" id="PTHR37489:SF1">
    <property type="entry name" value="DUF3500 DOMAIN-CONTAINING PROTEIN"/>
    <property type="match status" value="1"/>
</dbReference>
<dbReference type="EMBL" id="ML995501">
    <property type="protein sequence ID" value="KAF2137587.1"/>
    <property type="molecule type" value="Genomic_DNA"/>
</dbReference>
<reference evidence="2" key="1">
    <citation type="journal article" date="2020" name="Stud. Mycol.">
        <title>101 Dothideomycetes genomes: a test case for predicting lifestyles and emergence of pathogens.</title>
        <authorList>
            <person name="Haridas S."/>
            <person name="Albert R."/>
            <person name="Binder M."/>
            <person name="Bloem J."/>
            <person name="Labutti K."/>
            <person name="Salamov A."/>
            <person name="Andreopoulos B."/>
            <person name="Baker S."/>
            <person name="Barry K."/>
            <person name="Bills G."/>
            <person name="Bluhm B."/>
            <person name="Cannon C."/>
            <person name="Castanera R."/>
            <person name="Culley D."/>
            <person name="Daum C."/>
            <person name="Ezra D."/>
            <person name="Gonzalez J."/>
            <person name="Henrissat B."/>
            <person name="Kuo A."/>
            <person name="Liang C."/>
            <person name="Lipzen A."/>
            <person name="Lutzoni F."/>
            <person name="Magnuson J."/>
            <person name="Mondo S."/>
            <person name="Nolan M."/>
            <person name="Ohm R."/>
            <person name="Pangilinan J."/>
            <person name="Park H.-J."/>
            <person name="Ramirez L."/>
            <person name="Alfaro M."/>
            <person name="Sun H."/>
            <person name="Tritt A."/>
            <person name="Yoshinaga Y."/>
            <person name="Zwiers L.-H."/>
            <person name="Turgeon B."/>
            <person name="Goodwin S."/>
            <person name="Spatafora J."/>
            <person name="Crous P."/>
            <person name="Grigoriev I."/>
        </authorList>
    </citation>
    <scope>NUCLEOTIDE SEQUENCE</scope>
    <source>
        <strain evidence="2">CBS 121167</strain>
    </source>
</reference>
<protein>
    <recommendedName>
        <fullName evidence="4">DUF3500 domain-containing protein</fullName>
    </recommendedName>
</protein>
<proteinExistence type="predicted"/>
<sequence length="436" mass="48336">MANIPTTSGYVQTTDPTKPRTDAAVPFRELIPPPGHPRIAGIESSTACSWCDSRRRIEAPAWLIDRLDAKNLERPFRGFTADGRVQDGLYQYEEDEGAPVEAAAAAADALLGLLSDQQRKETLFPDVEQDEIRLWSNPELYVNPGGLRLDECSEDVRDAALGLLKASLSPEGYAKARGCCLTNGFLGELVNGPRVLNEHSYNLRLFGTPNTAPNAPWGFSFFGHHLCLVVVFAGRRMVIGPSFMGAEPDRIDEGPHAGLRLFREEELDSLKLMQSLSPELQQRATLATGMAPPDLPPDRWNPFDERHLGGARQDNRVVPYEGCPVTAFPPEQQDRLVALYRAFNAYYPAPVLERVLARFRAHLPETYFAWIGPHGDDDAFYVRIHSPVAFCELDFHCGIFLTNTTPARCHIHTTNRFPNRGDYGSALVAGLRGRGA</sequence>
<organism evidence="2 3">
    <name type="scientific">Aplosporella prunicola CBS 121167</name>
    <dbReference type="NCBI Taxonomy" id="1176127"/>
    <lineage>
        <taxon>Eukaryota</taxon>
        <taxon>Fungi</taxon>
        <taxon>Dikarya</taxon>
        <taxon>Ascomycota</taxon>
        <taxon>Pezizomycotina</taxon>
        <taxon>Dothideomycetes</taxon>
        <taxon>Dothideomycetes incertae sedis</taxon>
        <taxon>Botryosphaeriales</taxon>
        <taxon>Aplosporellaceae</taxon>
        <taxon>Aplosporella</taxon>
    </lineage>
</organism>
<keyword evidence="3" id="KW-1185">Reference proteome</keyword>